<comment type="similarity">
    <text evidence="4">Belongs to the P4HA family.</text>
</comment>
<dbReference type="PANTHER" id="PTHR10869">
    <property type="entry name" value="PROLYL 4-HYDROXYLASE ALPHA SUBUNIT"/>
    <property type="match status" value="1"/>
</dbReference>
<proteinExistence type="inferred from homology"/>
<keyword evidence="15" id="KW-1185">Reference proteome</keyword>
<evidence type="ECO:0000256" key="8">
    <source>
        <dbReference type="ARBA" id="ARBA00022896"/>
    </source>
</evidence>
<dbReference type="Pfam" id="PF08336">
    <property type="entry name" value="P4Ha_N"/>
    <property type="match status" value="1"/>
</dbReference>
<accession>A0ABY7E3W0</accession>
<evidence type="ECO:0000313" key="15">
    <source>
        <dbReference type="Proteomes" id="UP001164746"/>
    </source>
</evidence>
<evidence type="ECO:0000256" key="3">
    <source>
        <dbReference type="ARBA" id="ARBA00004319"/>
    </source>
</evidence>
<dbReference type="InterPro" id="IPR044862">
    <property type="entry name" value="Pro_4_hyd_alph_FE2OG_OXY"/>
</dbReference>
<feature type="domain" description="Fe2OG dioxygenase" evidence="13">
    <location>
        <begin position="527"/>
        <end position="634"/>
    </location>
</feature>
<dbReference type="PROSITE" id="PS51471">
    <property type="entry name" value="FE2OG_OXY"/>
    <property type="match status" value="2"/>
</dbReference>
<comment type="subcellular location">
    <subcellularLocation>
        <location evidence="3">Endoplasmic reticulum lumen</location>
    </subcellularLocation>
</comment>
<name>A0ABY7E3W0_MYAAR</name>
<protein>
    <recommendedName>
        <fullName evidence="5">procollagen-proline 4-dioxygenase</fullName>
        <ecNumber evidence="5">1.14.11.2</ecNumber>
    </recommendedName>
</protein>
<dbReference type="PANTHER" id="PTHR10869:SF244">
    <property type="entry name" value="PROLYL 4-HYDROXYLASE SUBUNIT ALPHA-2"/>
    <property type="match status" value="1"/>
</dbReference>
<gene>
    <name evidence="14" type="ORF">MAR_009754</name>
</gene>
<keyword evidence="10" id="KW-0560">Oxidoreductase</keyword>
<evidence type="ECO:0000256" key="4">
    <source>
        <dbReference type="ARBA" id="ARBA00006511"/>
    </source>
</evidence>
<evidence type="ECO:0000259" key="13">
    <source>
        <dbReference type="PROSITE" id="PS51471"/>
    </source>
</evidence>
<keyword evidence="6" id="KW-0479">Metal-binding</keyword>
<keyword evidence="12" id="KW-0325">Glycoprotein</keyword>
<keyword evidence="11" id="KW-0408">Iron</keyword>
<sequence>RISALTQLNSYGLEHLHVANYGVGGQYDVDVDVFAEASPDKDFDLFSVVTYLNDVEDGGATVFPELGIKVKPRTGTAVMFYSLFRNGTGNFLSRHASCPVVYGNKWIAVQWARRSYHYTRYPCTLDRLDFFMPLSSEIFSSMAKVKDVLELVQDYDVKVEFFDNYIRAQEQYLEYLSQILEVAENADQLLSKDLSPEHPAVVFRYFHDTNVIHRLKNKVDVFLDEERNNMQFDSEDLRDFVAELPTEEDLNGTALGITRLKATYKLNVSDIANGVIANRPSRPLTLPEILDMIQYTYINFVEVKGGNILKFGLDMIYYLDRRWTQLTEKEMADILTLQLKILSFGGCICTHEYKHLLSSLMLLDPNADVPSNAHCISFTRSPDCQYHREEFALDRIHETFYKLCRNEPVNPIAAVVPYLSQQRHLVCKYVHNNHPYIILQPVKIEYLNENRPTVAILHDVVSRRERRVLRLHALDFLKRATVTTKKGQVPSPSKISQTMIVKNAVVNKYFPSFRQRLLGVTKLASRSFESLQVGNYGLGGGYTIHLDLLFPAVKHNFTDTTNNRLTTMVTYLTDVENGGATVFPDLGLRVRPQKGSALMFFNLFRNGTSNNFTKHASCPVLYGEKWIANQWVLRNGQEFAYKCDLSNEW</sequence>
<dbReference type="EMBL" id="CP111015">
    <property type="protein sequence ID" value="WAR03196.1"/>
    <property type="molecule type" value="Genomic_DNA"/>
</dbReference>
<dbReference type="Gene3D" id="2.60.120.620">
    <property type="entry name" value="q2cbj1_9rhob like domain"/>
    <property type="match status" value="2"/>
</dbReference>
<dbReference type="SMART" id="SM00702">
    <property type="entry name" value="P4Hc"/>
    <property type="match status" value="2"/>
</dbReference>
<dbReference type="InterPro" id="IPR045054">
    <property type="entry name" value="P4HA-like"/>
</dbReference>
<evidence type="ECO:0000256" key="11">
    <source>
        <dbReference type="ARBA" id="ARBA00023004"/>
    </source>
</evidence>
<evidence type="ECO:0000256" key="2">
    <source>
        <dbReference type="ARBA" id="ARBA00002035"/>
    </source>
</evidence>
<reference evidence="14" key="1">
    <citation type="submission" date="2022-11" db="EMBL/GenBank/DDBJ databases">
        <title>Centuries of genome instability and evolution in soft-shell clam transmissible cancer (bioRxiv).</title>
        <authorList>
            <person name="Hart S.F.M."/>
            <person name="Yonemitsu M.A."/>
            <person name="Giersch R.M."/>
            <person name="Beal B.F."/>
            <person name="Arriagada G."/>
            <person name="Davis B.W."/>
            <person name="Ostrander E.A."/>
            <person name="Goff S.P."/>
            <person name="Metzger M.J."/>
        </authorList>
    </citation>
    <scope>NUCLEOTIDE SEQUENCE</scope>
    <source>
        <strain evidence="14">MELC-2E11</strain>
        <tissue evidence="14">Siphon/mantle</tissue>
    </source>
</reference>
<keyword evidence="8" id="KW-0847">Vitamin C</keyword>
<dbReference type="Gene3D" id="1.25.40.10">
    <property type="entry name" value="Tetratricopeptide repeat domain"/>
    <property type="match status" value="1"/>
</dbReference>
<evidence type="ECO:0000256" key="12">
    <source>
        <dbReference type="ARBA" id="ARBA00023180"/>
    </source>
</evidence>
<evidence type="ECO:0000256" key="10">
    <source>
        <dbReference type="ARBA" id="ARBA00023002"/>
    </source>
</evidence>
<keyword evidence="7" id="KW-0256">Endoplasmic reticulum</keyword>
<evidence type="ECO:0000256" key="6">
    <source>
        <dbReference type="ARBA" id="ARBA00022723"/>
    </source>
</evidence>
<evidence type="ECO:0000256" key="9">
    <source>
        <dbReference type="ARBA" id="ARBA00022964"/>
    </source>
</evidence>
<evidence type="ECO:0000256" key="5">
    <source>
        <dbReference type="ARBA" id="ARBA00012269"/>
    </source>
</evidence>
<dbReference type="Pfam" id="PF13640">
    <property type="entry name" value="2OG-FeII_Oxy_3"/>
    <property type="match status" value="2"/>
</dbReference>
<keyword evidence="9" id="KW-0223">Dioxygenase</keyword>
<organism evidence="14 15">
    <name type="scientific">Mya arenaria</name>
    <name type="common">Soft-shell clam</name>
    <dbReference type="NCBI Taxonomy" id="6604"/>
    <lineage>
        <taxon>Eukaryota</taxon>
        <taxon>Metazoa</taxon>
        <taxon>Spiralia</taxon>
        <taxon>Lophotrochozoa</taxon>
        <taxon>Mollusca</taxon>
        <taxon>Bivalvia</taxon>
        <taxon>Autobranchia</taxon>
        <taxon>Heteroconchia</taxon>
        <taxon>Euheterodonta</taxon>
        <taxon>Imparidentia</taxon>
        <taxon>Neoheterodontei</taxon>
        <taxon>Myida</taxon>
        <taxon>Myoidea</taxon>
        <taxon>Myidae</taxon>
        <taxon>Mya</taxon>
    </lineage>
</organism>
<dbReference type="InterPro" id="IPR006620">
    <property type="entry name" value="Pro_4_hyd_alph"/>
</dbReference>
<evidence type="ECO:0000313" key="14">
    <source>
        <dbReference type="EMBL" id="WAR03196.1"/>
    </source>
</evidence>
<comment type="cofactor">
    <cofactor evidence="1">
        <name>L-ascorbate</name>
        <dbReference type="ChEBI" id="CHEBI:38290"/>
    </cofactor>
</comment>
<dbReference type="InterPro" id="IPR011990">
    <property type="entry name" value="TPR-like_helical_dom_sf"/>
</dbReference>
<dbReference type="EC" id="1.14.11.2" evidence="5"/>
<comment type="function">
    <text evidence="2">Catalyzes the post-translational formation of 4-hydroxyproline in -Xaa-Pro-Gly- sequences in collagens and other proteins.</text>
</comment>
<dbReference type="InterPro" id="IPR013547">
    <property type="entry name" value="P4H_N"/>
</dbReference>
<dbReference type="Proteomes" id="UP001164746">
    <property type="component" value="Chromosome 4"/>
</dbReference>
<feature type="non-terminal residue" evidence="14">
    <location>
        <position position="1"/>
    </location>
</feature>
<evidence type="ECO:0000256" key="7">
    <source>
        <dbReference type="ARBA" id="ARBA00022824"/>
    </source>
</evidence>
<dbReference type="InterPro" id="IPR005123">
    <property type="entry name" value="Oxoglu/Fe-dep_dioxygenase_dom"/>
</dbReference>
<evidence type="ECO:0000256" key="1">
    <source>
        <dbReference type="ARBA" id="ARBA00001961"/>
    </source>
</evidence>
<feature type="domain" description="Fe2OG dioxygenase" evidence="13">
    <location>
        <begin position="12"/>
        <end position="114"/>
    </location>
</feature>